<feature type="repeat" description="PPR" evidence="2">
    <location>
        <begin position="12"/>
        <end position="46"/>
    </location>
</feature>
<dbReference type="Gene3D" id="1.25.40.10">
    <property type="entry name" value="Tetratricopeptide repeat domain"/>
    <property type="match status" value="2"/>
</dbReference>
<dbReference type="GO" id="GO:0008380">
    <property type="term" value="P:RNA splicing"/>
    <property type="evidence" value="ECO:0007669"/>
    <property type="project" value="InterPro"/>
</dbReference>
<dbReference type="InterPro" id="IPR011990">
    <property type="entry name" value="TPR-like_helical_dom_sf"/>
</dbReference>
<dbReference type="PROSITE" id="PS51375">
    <property type="entry name" value="PPR"/>
    <property type="match status" value="1"/>
</dbReference>
<gene>
    <name evidence="3" type="ORF">glysoja_030877</name>
</gene>
<organism evidence="3">
    <name type="scientific">Glycine soja</name>
    <name type="common">Wild soybean</name>
    <dbReference type="NCBI Taxonomy" id="3848"/>
    <lineage>
        <taxon>Eukaryota</taxon>
        <taxon>Viridiplantae</taxon>
        <taxon>Streptophyta</taxon>
        <taxon>Embryophyta</taxon>
        <taxon>Tracheophyta</taxon>
        <taxon>Spermatophyta</taxon>
        <taxon>Magnoliopsida</taxon>
        <taxon>eudicotyledons</taxon>
        <taxon>Gunneridae</taxon>
        <taxon>Pentapetalae</taxon>
        <taxon>rosids</taxon>
        <taxon>fabids</taxon>
        <taxon>Fabales</taxon>
        <taxon>Fabaceae</taxon>
        <taxon>Papilionoideae</taxon>
        <taxon>50 kb inversion clade</taxon>
        <taxon>NPAAA clade</taxon>
        <taxon>indigoferoid/millettioid clade</taxon>
        <taxon>Phaseoleae</taxon>
        <taxon>Glycine</taxon>
        <taxon>Glycine subgen. Soja</taxon>
    </lineage>
</organism>
<evidence type="ECO:0000313" key="3">
    <source>
        <dbReference type="EMBL" id="KHN10441.1"/>
    </source>
</evidence>
<accession>A0A0B2PM07</accession>
<dbReference type="InterPro" id="IPR044578">
    <property type="entry name" value="BIR6-like"/>
</dbReference>
<dbReference type="PANTHER" id="PTHR47003:SF2">
    <property type="entry name" value="OS01G0970900 PROTEIN"/>
    <property type="match status" value="1"/>
</dbReference>
<dbReference type="PANTHER" id="PTHR47003">
    <property type="entry name" value="OS01G0970900 PROTEIN"/>
    <property type="match status" value="1"/>
</dbReference>
<name>A0A0B2PM07_GLYSO</name>
<keyword evidence="1" id="KW-0677">Repeat</keyword>
<reference evidence="3" key="1">
    <citation type="submission" date="2014-07" db="EMBL/GenBank/DDBJ databases">
        <title>Identification of a novel salt tolerance gene in wild soybean by whole-genome sequencing.</title>
        <authorList>
            <person name="Lam H.-M."/>
            <person name="Qi X."/>
            <person name="Li M.-W."/>
            <person name="Liu X."/>
            <person name="Xie M."/>
            <person name="Ni M."/>
            <person name="Xu X."/>
        </authorList>
    </citation>
    <scope>NUCLEOTIDE SEQUENCE [LARGE SCALE GENOMIC DNA]</scope>
    <source>
        <tissue evidence="3">Root</tissue>
    </source>
</reference>
<dbReference type="Pfam" id="PF01535">
    <property type="entry name" value="PPR"/>
    <property type="match status" value="1"/>
</dbReference>
<dbReference type="InterPro" id="IPR002885">
    <property type="entry name" value="PPR_rpt"/>
</dbReference>
<protein>
    <submittedName>
        <fullName evidence="3">Pentatricopeptide repeat-containing protein, chloroplastic</fullName>
    </submittedName>
</protein>
<dbReference type="NCBIfam" id="TIGR00756">
    <property type="entry name" value="PPR"/>
    <property type="match status" value="1"/>
</dbReference>
<dbReference type="Proteomes" id="UP000053555">
    <property type="component" value="Unassembled WGS sequence"/>
</dbReference>
<dbReference type="AlphaFoldDB" id="A0A0B2PM07"/>
<evidence type="ECO:0000256" key="2">
    <source>
        <dbReference type="PROSITE-ProRule" id="PRU00708"/>
    </source>
</evidence>
<proteinExistence type="predicted"/>
<evidence type="ECO:0000256" key="1">
    <source>
        <dbReference type="ARBA" id="ARBA00022737"/>
    </source>
</evidence>
<sequence>MQVFAPRWLISFQVTYNSIVGVLARTNSIEKLWRVVEEMKSAGHELDIETYIKLSRMLLKNKMLEDVVKLYELIMDGHCSYKPSVGDCLLLLKSISASDMPDLDLVFSAGKLDEAENVVNHMRNAGYEPDNTYIQSSGHCDANEIDRALLCLHETIEKGCKADAAVLGVLIDSFLSQKRIDDGYKLLVKIVRKHDAVKFLKAWSKGSPQSRFAYLRVFKSLLGKGRHRESKYLLNRLVHRLDCISQRLIPFLNPKTLKIAKANASAILLSGSAI</sequence>
<dbReference type="EMBL" id="KN664431">
    <property type="protein sequence ID" value="KHN10441.1"/>
    <property type="molecule type" value="Genomic_DNA"/>
</dbReference>